<gene>
    <name evidence="1" type="ordered locus">Sinac_2907</name>
</gene>
<organism evidence="1 2">
    <name type="scientific">Singulisphaera acidiphila (strain ATCC BAA-1392 / DSM 18658 / VKM B-2454 / MOB10)</name>
    <dbReference type="NCBI Taxonomy" id="886293"/>
    <lineage>
        <taxon>Bacteria</taxon>
        <taxon>Pseudomonadati</taxon>
        <taxon>Planctomycetota</taxon>
        <taxon>Planctomycetia</taxon>
        <taxon>Isosphaerales</taxon>
        <taxon>Isosphaeraceae</taxon>
        <taxon>Singulisphaera</taxon>
    </lineage>
</organism>
<dbReference type="Proteomes" id="UP000010798">
    <property type="component" value="Chromosome"/>
</dbReference>
<evidence type="ECO:0000313" key="1">
    <source>
        <dbReference type="EMBL" id="AGA27194.1"/>
    </source>
</evidence>
<reference evidence="1 2" key="1">
    <citation type="submission" date="2012-02" db="EMBL/GenBank/DDBJ databases">
        <title>Complete sequence of chromosome of Singulisphaera acidiphila DSM 18658.</title>
        <authorList>
            <consortium name="US DOE Joint Genome Institute (JGI-PGF)"/>
            <person name="Lucas S."/>
            <person name="Copeland A."/>
            <person name="Lapidus A."/>
            <person name="Glavina del Rio T."/>
            <person name="Dalin E."/>
            <person name="Tice H."/>
            <person name="Bruce D."/>
            <person name="Goodwin L."/>
            <person name="Pitluck S."/>
            <person name="Peters L."/>
            <person name="Ovchinnikova G."/>
            <person name="Chertkov O."/>
            <person name="Kyrpides N."/>
            <person name="Mavromatis K."/>
            <person name="Ivanova N."/>
            <person name="Brettin T."/>
            <person name="Detter J.C."/>
            <person name="Han C."/>
            <person name="Larimer F."/>
            <person name="Land M."/>
            <person name="Hauser L."/>
            <person name="Markowitz V."/>
            <person name="Cheng J.-F."/>
            <person name="Hugenholtz P."/>
            <person name="Woyke T."/>
            <person name="Wu D."/>
            <person name="Tindall B."/>
            <person name="Pomrenke H."/>
            <person name="Brambilla E."/>
            <person name="Klenk H.-P."/>
            <person name="Eisen J.A."/>
        </authorList>
    </citation>
    <scope>NUCLEOTIDE SEQUENCE [LARGE SCALE GENOMIC DNA]</scope>
    <source>
        <strain evidence="2">ATCC BAA-1392 / DSM 18658 / VKM B-2454 / MOB10</strain>
    </source>
</reference>
<protein>
    <submittedName>
        <fullName evidence="1">Uncharacterized protein</fullName>
    </submittedName>
</protein>
<dbReference type="EMBL" id="CP003364">
    <property type="protein sequence ID" value="AGA27194.1"/>
    <property type="molecule type" value="Genomic_DNA"/>
</dbReference>
<sequence length="87" mass="9404">MRAGPDPGRRSIPSEQLPLHLAPSRAATVFVCPIVGMREWLAYALIGIAELPLRHDQVLLDMGFLQGVAIGQPLEGVEQPHTDLGDP</sequence>
<accession>L0DCU2</accession>
<dbReference type="KEGG" id="saci:Sinac_2907"/>
<dbReference type="HOGENOM" id="CLU_2481605_0_0_0"/>
<evidence type="ECO:0000313" key="2">
    <source>
        <dbReference type="Proteomes" id="UP000010798"/>
    </source>
</evidence>
<proteinExistence type="predicted"/>
<keyword evidence="2" id="KW-1185">Reference proteome</keyword>
<dbReference type="AlphaFoldDB" id="L0DCU2"/>
<name>L0DCU2_SINAD</name>